<dbReference type="SUPFAM" id="SSF55008">
    <property type="entry name" value="HMA, heavy metal-associated domain"/>
    <property type="match status" value="1"/>
</dbReference>
<evidence type="ECO:0000256" key="6">
    <source>
        <dbReference type="ARBA" id="ARBA00022840"/>
    </source>
</evidence>
<evidence type="ECO:0000256" key="4">
    <source>
        <dbReference type="ARBA" id="ARBA00022723"/>
    </source>
</evidence>
<feature type="transmembrane region" description="Helical" evidence="10">
    <location>
        <begin position="86"/>
        <end position="103"/>
    </location>
</feature>
<dbReference type="SUPFAM" id="SSF56784">
    <property type="entry name" value="HAD-like"/>
    <property type="match status" value="1"/>
</dbReference>
<evidence type="ECO:0000256" key="5">
    <source>
        <dbReference type="ARBA" id="ARBA00022741"/>
    </source>
</evidence>
<feature type="transmembrane region" description="Helical" evidence="10">
    <location>
        <begin position="650"/>
        <end position="670"/>
    </location>
</feature>
<dbReference type="PROSITE" id="PS00154">
    <property type="entry name" value="ATPASE_E1_E2"/>
    <property type="match status" value="1"/>
</dbReference>
<dbReference type="CDD" id="cd02094">
    <property type="entry name" value="P-type_ATPase_Cu-like"/>
    <property type="match status" value="1"/>
</dbReference>
<dbReference type="PROSITE" id="PS50846">
    <property type="entry name" value="HMA_2"/>
    <property type="match status" value="1"/>
</dbReference>
<evidence type="ECO:0000256" key="3">
    <source>
        <dbReference type="ARBA" id="ARBA00022692"/>
    </source>
</evidence>
<keyword evidence="5 10" id="KW-0547">Nucleotide-binding</keyword>
<dbReference type="InterPro" id="IPR059000">
    <property type="entry name" value="ATPase_P-type_domA"/>
</dbReference>
<dbReference type="PRINTS" id="PR00119">
    <property type="entry name" value="CATATPASE"/>
</dbReference>
<keyword evidence="4 10" id="KW-0479">Metal-binding</keyword>
<gene>
    <name evidence="12" type="ORF">Ahu01nite_060260</name>
</gene>
<keyword evidence="6 10" id="KW-0067">ATP-binding</keyword>
<evidence type="ECO:0000259" key="11">
    <source>
        <dbReference type="PROSITE" id="PS50846"/>
    </source>
</evidence>
<dbReference type="SUPFAM" id="SSF81665">
    <property type="entry name" value="Calcium ATPase, transmembrane domain M"/>
    <property type="match status" value="1"/>
</dbReference>
<dbReference type="Gene3D" id="3.30.70.100">
    <property type="match status" value="1"/>
</dbReference>
<evidence type="ECO:0000256" key="8">
    <source>
        <dbReference type="ARBA" id="ARBA00022989"/>
    </source>
</evidence>
<keyword evidence="3 10" id="KW-0812">Transmembrane</keyword>
<feature type="transmembrane region" description="Helical" evidence="10">
    <location>
        <begin position="676"/>
        <end position="694"/>
    </location>
</feature>
<feature type="transmembrane region" description="Helical" evidence="10">
    <location>
        <begin position="186"/>
        <end position="203"/>
    </location>
</feature>
<dbReference type="InterPro" id="IPR017969">
    <property type="entry name" value="Heavy-metal-associated_CS"/>
</dbReference>
<dbReference type="Gene3D" id="2.70.150.10">
    <property type="entry name" value="Calcium-transporting ATPase, cytoplasmic transduction domain A"/>
    <property type="match status" value="1"/>
</dbReference>
<feature type="transmembrane region" description="Helical" evidence="10">
    <location>
        <begin position="109"/>
        <end position="127"/>
    </location>
</feature>
<dbReference type="PROSITE" id="PS01047">
    <property type="entry name" value="HMA_1"/>
    <property type="match status" value="1"/>
</dbReference>
<dbReference type="InterPro" id="IPR001757">
    <property type="entry name" value="P_typ_ATPase"/>
</dbReference>
<dbReference type="InterPro" id="IPR006121">
    <property type="entry name" value="HMA_dom"/>
</dbReference>
<proteinExistence type="inferred from homology"/>
<dbReference type="Pfam" id="PF00403">
    <property type="entry name" value="HMA"/>
    <property type="match status" value="1"/>
</dbReference>
<evidence type="ECO:0000256" key="1">
    <source>
        <dbReference type="ARBA" id="ARBA00004651"/>
    </source>
</evidence>
<evidence type="ECO:0000256" key="10">
    <source>
        <dbReference type="RuleBase" id="RU362081"/>
    </source>
</evidence>
<comment type="caution">
    <text evidence="12">The sequence shown here is derived from an EMBL/GenBank/DDBJ whole genome shotgun (WGS) entry which is preliminary data.</text>
</comment>
<keyword evidence="7" id="KW-1278">Translocase</keyword>
<dbReference type="InterPro" id="IPR027256">
    <property type="entry name" value="P-typ_ATPase_IB"/>
</dbReference>
<dbReference type="InterPro" id="IPR036412">
    <property type="entry name" value="HAD-like_sf"/>
</dbReference>
<evidence type="ECO:0000256" key="9">
    <source>
        <dbReference type="ARBA" id="ARBA00023136"/>
    </source>
</evidence>
<dbReference type="SUPFAM" id="SSF81653">
    <property type="entry name" value="Calcium ATPase, transduction domain A"/>
    <property type="match status" value="1"/>
</dbReference>
<dbReference type="Pfam" id="PF00702">
    <property type="entry name" value="Hydrolase"/>
    <property type="match status" value="1"/>
</dbReference>
<feature type="transmembrane region" description="Helical" evidence="10">
    <location>
        <begin position="147"/>
        <end position="166"/>
    </location>
</feature>
<dbReference type="PROSITE" id="PS01229">
    <property type="entry name" value="COF_2"/>
    <property type="match status" value="1"/>
</dbReference>
<sequence>MTRQIELEIGGMTCAACANRIEKKLNRLDGVTATVNYATEKARATVPAELTVADLIAVVEKTGYTAAEPAAVPAPEPAGDPLRTRLLISVALSVPVIVLAMVPAWQFDYWQWLSLTLAAPVVVYGGWPFHRSALVNLRHGAATMDTLVSVGTLAAFLWSLWALFLGDAGMPGMTHPFTLRAGSDGDAIYLEAAAGVTSFLLAGRYAEARAKRRAGDALRSLLELGAKTVTLRDGTELPIDNLKTGDLFLVRPGEKVATDGTVTEGSSAVDRSLVTGESVPVEVTVGDPVTGGTVNAGGRLIVRATRVGADTQLAQMARLVEDAQAGKAAVQRLADRISGVFVPVVLVLAVATLGYWLGAGHGVASAFTAAVAVLIIACPCALGLATPTALLVGTGRGAQLGILIRGVEALESVRRVDTILLDKTGTVTTGTMTVQQTDLTPDVLLLAGAVEAASEHPLGRAITRAAREHGPLPAVTNFQATAGVGVRGTVAGQLVEITRGTGDTALTWVEVRVDGTPRGRLGLADSVRPSSAPAITRLRRLGLTPVLLTGDAQAVADKVAAEIGVTEVVAEVLPSGKLDVVKRLQASGRVVAMVGDGVNDAAALTQADLGIAMGAGTDVAIEASDLTLMRDDLSAAVDAVRLSRRTVQIIHGNLFWAFAYNVAGLPLAAAGLLNPMIAGAAMAFSSIFVVANSLRLRRFRSSV</sequence>
<dbReference type="RefSeq" id="WP_344572310.1">
    <property type="nucleotide sequence ID" value="NZ_BAAATV010000011.1"/>
</dbReference>
<protein>
    <submittedName>
        <fullName evidence="12">Carbonate dehydratase</fullName>
    </submittedName>
</protein>
<keyword evidence="8 10" id="KW-1133">Transmembrane helix</keyword>
<evidence type="ECO:0000256" key="2">
    <source>
        <dbReference type="ARBA" id="ARBA00006024"/>
    </source>
</evidence>
<keyword evidence="13" id="KW-1185">Reference proteome</keyword>
<dbReference type="Gene3D" id="3.40.50.1000">
    <property type="entry name" value="HAD superfamily/HAD-like"/>
    <property type="match status" value="1"/>
</dbReference>
<dbReference type="NCBIfam" id="TIGR01525">
    <property type="entry name" value="ATPase-IB_hvy"/>
    <property type="match status" value="1"/>
</dbReference>
<dbReference type="InterPro" id="IPR018303">
    <property type="entry name" value="ATPase_P-typ_P_site"/>
</dbReference>
<feature type="transmembrane region" description="Helical" evidence="10">
    <location>
        <begin position="363"/>
        <end position="386"/>
    </location>
</feature>
<feature type="transmembrane region" description="Helical" evidence="10">
    <location>
        <begin position="337"/>
        <end position="357"/>
    </location>
</feature>
<comment type="subcellular location">
    <subcellularLocation>
        <location evidence="1">Cell membrane</location>
        <topology evidence="1">Multi-pass membrane protein</topology>
    </subcellularLocation>
</comment>
<dbReference type="Gene3D" id="3.40.1110.10">
    <property type="entry name" value="Calcium-transporting ATPase, cytoplasmic domain N"/>
    <property type="match status" value="1"/>
</dbReference>
<keyword evidence="9 10" id="KW-0472">Membrane</keyword>
<evidence type="ECO:0000313" key="13">
    <source>
        <dbReference type="Proteomes" id="UP000603200"/>
    </source>
</evidence>
<dbReference type="InterPro" id="IPR036163">
    <property type="entry name" value="HMA_dom_sf"/>
</dbReference>
<dbReference type="PRINTS" id="PR00120">
    <property type="entry name" value="HATPASE"/>
</dbReference>
<dbReference type="InterPro" id="IPR023299">
    <property type="entry name" value="ATPase_P-typ_cyto_dom_N"/>
</dbReference>
<organism evidence="12 13">
    <name type="scientific">Winogradskya humida</name>
    <dbReference type="NCBI Taxonomy" id="113566"/>
    <lineage>
        <taxon>Bacteria</taxon>
        <taxon>Bacillati</taxon>
        <taxon>Actinomycetota</taxon>
        <taxon>Actinomycetes</taxon>
        <taxon>Micromonosporales</taxon>
        <taxon>Micromonosporaceae</taxon>
        <taxon>Winogradskya</taxon>
    </lineage>
</organism>
<accession>A0ABQ3ZWG4</accession>
<dbReference type="NCBIfam" id="TIGR01494">
    <property type="entry name" value="ATPase_P-type"/>
    <property type="match status" value="1"/>
</dbReference>
<reference evidence="12 13" key="1">
    <citation type="submission" date="2021-01" db="EMBL/GenBank/DDBJ databases">
        <title>Whole genome shotgun sequence of Actinoplanes humidus NBRC 14915.</title>
        <authorList>
            <person name="Komaki H."/>
            <person name="Tamura T."/>
        </authorList>
    </citation>
    <scope>NUCLEOTIDE SEQUENCE [LARGE SCALE GENOMIC DNA]</scope>
    <source>
        <strain evidence="12 13">NBRC 14915</strain>
    </source>
</reference>
<dbReference type="PANTHER" id="PTHR43520">
    <property type="entry name" value="ATP7, ISOFORM B"/>
    <property type="match status" value="1"/>
</dbReference>
<dbReference type="Pfam" id="PF00122">
    <property type="entry name" value="E1-E2_ATPase"/>
    <property type="match status" value="1"/>
</dbReference>
<dbReference type="InterPro" id="IPR008250">
    <property type="entry name" value="ATPase_P-typ_transduc_dom_A_sf"/>
</dbReference>
<dbReference type="Proteomes" id="UP000603200">
    <property type="component" value="Unassembled WGS sequence"/>
</dbReference>
<dbReference type="InterPro" id="IPR023214">
    <property type="entry name" value="HAD_sf"/>
</dbReference>
<dbReference type="PANTHER" id="PTHR43520:SF8">
    <property type="entry name" value="P-TYPE CU(+) TRANSPORTER"/>
    <property type="match status" value="1"/>
</dbReference>
<evidence type="ECO:0000256" key="7">
    <source>
        <dbReference type="ARBA" id="ARBA00022967"/>
    </source>
</evidence>
<evidence type="ECO:0000313" key="12">
    <source>
        <dbReference type="EMBL" id="GIE22924.1"/>
    </source>
</evidence>
<feature type="domain" description="HMA" evidence="11">
    <location>
        <begin position="3"/>
        <end position="67"/>
    </location>
</feature>
<keyword evidence="10" id="KW-1003">Cell membrane</keyword>
<dbReference type="CDD" id="cd00371">
    <property type="entry name" value="HMA"/>
    <property type="match status" value="1"/>
</dbReference>
<dbReference type="NCBIfam" id="TIGR01512">
    <property type="entry name" value="ATPase-IB2_Cd"/>
    <property type="match status" value="1"/>
</dbReference>
<comment type="similarity">
    <text evidence="2 10">Belongs to the cation transport ATPase (P-type) (TC 3.A.3) family. Type IB subfamily.</text>
</comment>
<dbReference type="InterPro" id="IPR023298">
    <property type="entry name" value="ATPase_P-typ_TM_dom_sf"/>
</dbReference>
<name>A0ABQ3ZWG4_9ACTN</name>
<dbReference type="NCBIfam" id="TIGR01511">
    <property type="entry name" value="ATPase-IB1_Cu"/>
    <property type="match status" value="1"/>
</dbReference>
<dbReference type="EMBL" id="BOMN01000086">
    <property type="protein sequence ID" value="GIE22924.1"/>
    <property type="molecule type" value="Genomic_DNA"/>
</dbReference>